<dbReference type="InterPro" id="IPR023346">
    <property type="entry name" value="Lysozyme-like_dom_sf"/>
</dbReference>
<dbReference type="PANTHER" id="PTHR37423">
    <property type="entry name" value="SOLUBLE LYTIC MUREIN TRANSGLYCOSYLASE-RELATED"/>
    <property type="match status" value="1"/>
</dbReference>
<dbReference type="InterPro" id="IPR008939">
    <property type="entry name" value="Lytic_TGlycosylase_superhlx_U"/>
</dbReference>
<dbReference type="Pfam" id="PF01464">
    <property type="entry name" value="SLT"/>
    <property type="match status" value="1"/>
</dbReference>
<evidence type="ECO:0000256" key="2">
    <source>
        <dbReference type="ARBA" id="ARBA00022729"/>
    </source>
</evidence>
<accession>A0A7Z6ZVD2</accession>
<evidence type="ECO:0000313" key="7">
    <source>
        <dbReference type="Proteomes" id="UP000287766"/>
    </source>
</evidence>
<dbReference type="InterPro" id="IPR012289">
    <property type="entry name" value="Lytic_TGlycosylase_superhlx_L"/>
</dbReference>
<comment type="caution">
    <text evidence="6">The sequence shown here is derived from an EMBL/GenBank/DDBJ whole genome shotgun (WGS) entry which is preliminary data.</text>
</comment>
<dbReference type="Pfam" id="PF14718">
    <property type="entry name" value="SLT_L"/>
    <property type="match status" value="1"/>
</dbReference>
<dbReference type="CDD" id="cd13401">
    <property type="entry name" value="Slt70-like"/>
    <property type="match status" value="1"/>
</dbReference>
<sequence length="664" mass="76466">MQKHPVVFGRTLLMVSLVSTALSLVSSIAVAEPRIKDPIRAEFPQREQQREWFVQAEYAAKRGRLAEYQQLLDQLGDYPLVPYLELTRLQQVGYLANEDRVLAFLEAYRDSPMDWQLRQPWLDYLARKGEKQRFVRDFKAPGSTENQCRYLRYQHDLKLIPTDALYRAVDQLWLTGSSLPKACDSLLKQWADAGQRSTDKVWARLQLAAEDGKHTLVPYLGGLLPKDMGYLAEHYHRVRRDPSQVTRFDYLAGKHPGHEAQIVTYGFSRLIWRDPDRALRFIEQLPKHVTLSEEQWSFLEQRFAVALSSKDHKYAGAWLARLDASEHTDQTLQWQLGDWVREGQWQALLDFTQSAVVTAEQPEWQYWAARAAAELGQEEQAKARYQKLAAQRNYYGFMAAARLQTPFSLAAEPVDLSADEIASVRNLPAVQRAYEFLQMQRYIDARREWFSLLGHLSGREQIAMAVLADQWGWHDQVIYTLGQLGEFDAVELRFPEAYLDIHQNYADRVGIDINWALAISRRESAFRHDAASGAGAHGLMQILPSTARYLERKSLSVSELHHAPTNVRLGTQYLAELKGRLGNNWMLGTAAYNAGIYRVFEWLPDDPIDADRWIETIPFKETRDYVKNVLVYQQIYRTLRQDNDEAIFPQVAAMQISKAGAGRD</sequence>
<reference evidence="7" key="1">
    <citation type="journal article" date="2018" name="Front. Microbiol.">
        <title>Genome-Based Analysis Reveals the Taxonomy and Diversity of the Family Idiomarinaceae.</title>
        <authorList>
            <person name="Liu Y."/>
            <person name="Lai Q."/>
            <person name="Shao Z."/>
        </authorList>
    </citation>
    <scope>NUCLEOTIDE SEQUENCE [LARGE SCALE GENOMIC DNA]</scope>
    <source>
        <strain evidence="7">KYW314</strain>
    </source>
</reference>
<organism evidence="6 7">
    <name type="scientific">Pseudidiomarina aestuarii</name>
    <dbReference type="NCBI Taxonomy" id="624146"/>
    <lineage>
        <taxon>Bacteria</taxon>
        <taxon>Pseudomonadati</taxon>
        <taxon>Pseudomonadota</taxon>
        <taxon>Gammaproteobacteria</taxon>
        <taxon>Alteromonadales</taxon>
        <taxon>Idiomarinaceae</taxon>
        <taxon>Pseudidiomarina</taxon>
    </lineage>
</organism>
<dbReference type="PANTHER" id="PTHR37423:SF5">
    <property type="entry name" value="SOLUBLE LYTIC MUREIN TRANSGLYCOSYLASE"/>
    <property type="match status" value="1"/>
</dbReference>
<dbReference type="InterPro" id="IPR037061">
    <property type="entry name" value="Lytic_TGlycoase_superhlx_L_sf"/>
</dbReference>
<evidence type="ECO:0000259" key="4">
    <source>
        <dbReference type="Pfam" id="PF01464"/>
    </source>
</evidence>
<comment type="similarity">
    <text evidence="1">Belongs to the transglycosylase Slt family.</text>
</comment>
<protein>
    <submittedName>
        <fullName evidence="6">Murein transglycosylase</fullName>
    </submittedName>
</protein>
<dbReference type="GO" id="GO:0004553">
    <property type="term" value="F:hydrolase activity, hydrolyzing O-glycosyl compounds"/>
    <property type="evidence" value="ECO:0007669"/>
    <property type="project" value="InterPro"/>
</dbReference>
<evidence type="ECO:0000313" key="6">
    <source>
        <dbReference type="EMBL" id="RUO42103.1"/>
    </source>
</evidence>
<dbReference type="GO" id="GO:0042597">
    <property type="term" value="C:periplasmic space"/>
    <property type="evidence" value="ECO:0007669"/>
    <property type="project" value="InterPro"/>
</dbReference>
<dbReference type="Gene3D" id="1.10.530.10">
    <property type="match status" value="1"/>
</dbReference>
<evidence type="ECO:0000259" key="5">
    <source>
        <dbReference type="Pfam" id="PF14718"/>
    </source>
</evidence>
<dbReference type="Proteomes" id="UP000287766">
    <property type="component" value="Unassembled WGS sequence"/>
</dbReference>
<dbReference type="AlphaFoldDB" id="A0A7Z6ZVD2"/>
<dbReference type="EMBL" id="PIPR01000001">
    <property type="protein sequence ID" value="RUO42103.1"/>
    <property type="molecule type" value="Genomic_DNA"/>
</dbReference>
<dbReference type="SUPFAM" id="SSF48435">
    <property type="entry name" value="Bacterial muramidases"/>
    <property type="match status" value="1"/>
</dbReference>
<feature type="domain" description="Lytic transglycosylase superhelical linker" evidence="5">
    <location>
        <begin position="424"/>
        <end position="489"/>
    </location>
</feature>
<keyword evidence="7" id="KW-1185">Reference proteome</keyword>
<dbReference type="Gene3D" id="1.25.20.10">
    <property type="entry name" value="Bacterial muramidases"/>
    <property type="match status" value="1"/>
</dbReference>
<proteinExistence type="inferred from homology"/>
<dbReference type="SUPFAM" id="SSF53955">
    <property type="entry name" value="Lysozyme-like"/>
    <property type="match status" value="1"/>
</dbReference>
<name>A0A7Z6ZVD2_9GAMM</name>
<feature type="domain" description="Transglycosylase SLT" evidence="4">
    <location>
        <begin position="503"/>
        <end position="603"/>
    </location>
</feature>
<keyword evidence="2 3" id="KW-0732">Signal</keyword>
<evidence type="ECO:0000256" key="3">
    <source>
        <dbReference type="SAM" id="SignalP"/>
    </source>
</evidence>
<evidence type="ECO:0000256" key="1">
    <source>
        <dbReference type="ARBA" id="ARBA00007734"/>
    </source>
</evidence>
<dbReference type="RefSeq" id="WP_169930824.1">
    <property type="nucleotide sequence ID" value="NZ_PIPR01000001.1"/>
</dbReference>
<dbReference type="Gene3D" id="1.10.1240.20">
    <property type="entry name" value="Lytic transglycosylase, superhelical linker domain"/>
    <property type="match status" value="1"/>
</dbReference>
<feature type="signal peptide" evidence="3">
    <location>
        <begin position="1"/>
        <end position="31"/>
    </location>
</feature>
<dbReference type="InterPro" id="IPR008258">
    <property type="entry name" value="Transglycosylase_SLT_dom_1"/>
</dbReference>
<feature type="chain" id="PRO_5030747015" evidence="3">
    <location>
        <begin position="32"/>
        <end position="664"/>
    </location>
</feature>
<gene>
    <name evidence="6" type="ORF">CWE22_08140</name>
</gene>